<dbReference type="PANTHER" id="PTHR33710">
    <property type="entry name" value="BNAC02G09200D PROTEIN"/>
    <property type="match status" value="1"/>
</dbReference>
<proteinExistence type="predicted"/>
<protein>
    <recommendedName>
        <fullName evidence="2">Endonuclease/exonuclease/phosphatase domain-containing protein</fullName>
    </recommendedName>
</protein>
<dbReference type="InterPro" id="IPR005135">
    <property type="entry name" value="Endo/exonuclease/phosphatase"/>
</dbReference>
<sequence length="356" mass="40351">MGKPKKTKSKAPVWNIRGAAKASGRNYLKQQVQLHKPSFIAILEPKSRGSKLEMFAKRLGYEEHFCCEDINRHIWLLWHPKVISVAVVEVTNQSISSIIEHQSGSMRVLASVVYGLGNRFDRRRLWQSLSRQAPLDTTPWFIAGDFNVISSWDEKKGGSRVSDGGMQEFNSFMTATGVSDLGYIGSPFTWSNNQSGRHRVWVRLDRALGNSHLLSSFPNIQVMHLPRVGSDHAPLLISLERRERKGANFKYLRMWKSHDTFLHTIQGVWEGRRDRDPLVNLGQKLKDTAKALGGWNKSTFGNRLRDMELKVASLEADLQASWGSDSAEALITELDESTRNLEKALQDKVTLLREKA</sequence>
<organism evidence="3 4">
    <name type="scientific">Kalanchoe fedtschenkoi</name>
    <name type="common">Lavender scallops</name>
    <name type="synonym">South American air plant</name>
    <dbReference type="NCBI Taxonomy" id="63787"/>
    <lineage>
        <taxon>Eukaryota</taxon>
        <taxon>Viridiplantae</taxon>
        <taxon>Streptophyta</taxon>
        <taxon>Embryophyta</taxon>
        <taxon>Tracheophyta</taxon>
        <taxon>Spermatophyta</taxon>
        <taxon>Magnoliopsida</taxon>
        <taxon>eudicotyledons</taxon>
        <taxon>Gunneridae</taxon>
        <taxon>Pentapetalae</taxon>
        <taxon>Saxifragales</taxon>
        <taxon>Crassulaceae</taxon>
        <taxon>Kalanchoe</taxon>
    </lineage>
</organism>
<feature type="coiled-coil region" evidence="1">
    <location>
        <begin position="327"/>
        <end position="354"/>
    </location>
</feature>
<dbReference type="GO" id="GO:0003824">
    <property type="term" value="F:catalytic activity"/>
    <property type="evidence" value="ECO:0007669"/>
    <property type="project" value="InterPro"/>
</dbReference>
<dbReference type="SUPFAM" id="SSF56219">
    <property type="entry name" value="DNase I-like"/>
    <property type="match status" value="1"/>
</dbReference>
<keyword evidence="1" id="KW-0175">Coiled coil</keyword>
<dbReference type="PANTHER" id="PTHR33710:SF71">
    <property type="entry name" value="ENDONUCLEASE_EXONUCLEASE_PHOSPHATASE DOMAIN-CONTAINING PROTEIN"/>
    <property type="match status" value="1"/>
</dbReference>
<accession>A0A7N0U1P7</accession>
<dbReference type="OMA" id="CCEDINR"/>
<reference evidence="3" key="1">
    <citation type="submission" date="2021-01" db="UniProtKB">
        <authorList>
            <consortium name="EnsemblPlants"/>
        </authorList>
    </citation>
    <scope>IDENTIFICATION</scope>
</reference>
<feature type="domain" description="Endonuclease/exonuclease/phosphatase" evidence="2">
    <location>
        <begin position="14"/>
        <end position="232"/>
    </location>
</feature>
<dbReference type="Pfam" id="PF03372">
    <property type="entry name" value="Exo_endo_phos"/>
    <property type="match status" value="1"/>
</dbReference>
<dbReference type="AlphaFoldDB" id="A0A7N0U1P7"/>
<dbReference type="Gene3D" id="3.60.10.10">
    <property type="entry name" value="Endonuclease/exonuclease/phosphatase"/>
    <property type="match status" value="1"/>
</dbReference>
<dbReference type="Proteomes" id="UP000594263">
    <property type="component" value="Unplaced"/>
</dbReference>
<name>A0A7N0U1P7_KALFE</name>
<evidence type="ECO:0000313" key="4">
    <source>
        <dbReference type="Proteomes" id="UP000594263"/>
    </source>
</evidence>
<evidence type="ECO:0000259" key="2">
    <source>
        <dbReference type="Pfam" id="PF03372"/>
    </source>
</evidence>
<evidence type="ECO:0000256" key="1">
    <source>
        <dbReference type="SAM" id="Coils"/>
    </source>
</evidence>
<dbReference type="InterPro" id="IPR036691">
    <property type="entry name" value="Endo/exonu/phosph_ase_sf"/>
</dbReference>
<evidence type="ECO:0000313" key="3">
    <source>
        <dbReference type="EnsemblPlants" id="Kaladp0050s0300.1.v1.1"/>
    </source>
</evidence>
<dbReference type="EnsemblPlants" id="Kaladp0050s0300.1.v1.1">
    <property type="protein sequence ID" value="Kaladp0050s0300.1.v1.1"/>
    <property type="gene ID" value="Kaladp0050s0300.v1.1"/>
</dbReference>
<dbReference type="Gramene" id="Kaladp0050s0300.1.v1.1">
    <property type="protein sequence ID" value="Kaladp0050s0300.1.v1.1"/>
    <property type="gene ID" value="Kaladp0050s0300.v1.1"/>
</dbReference>
<keyword evidence="4" id="KW-1185">Reference proteome</keyword>